<dbReference type="EMBL" id="SKBN01000042">
    <property type="protein sequence ID" value="TGJ85624.1"/>
    <property type="molecule type" value="Genomic_DNA"/>
</dbReference>
<proteinExistence type="predicted"/>
<comment type="caution">
    <text evidence="2">The sequence shown here is derived from an EMBL/GenBank/DDBJ whole genome shotgun (WGS) entry which is preliminary data.</text>
</comment>
<reference evidence="2 3" key="1">
    <citation type="submission" date="2019-03" db="EMBL/GenBank/DDBJ databases">
        <title>Draft genome sequence of Xylaria hypoxylon DSM 108379, a ubiquitous saprotrophic-parasitic fungi on hardwood.</title>
        <authorList>
            <person name="Buettner E."/>
            <person name="Leonhardt S."/>
            <person name="Gebauer A.M."/>
            <person name="Liers C."/>
            <person name="Hofrichter M."/>
            <person name="Kellner H."/>
        </authorList>
    </citation>
    <scope>NUCLEOTIDE SEQUENCE [LARGE SCALE GENOMIC DNA]</scope>
    <source>
        <strain evidence="2 3">DSM 108379</strain>
    </source>
</reference>
<dbReference type="PANTHER" id="PTHR36223">
    <property type="entry name" value="BETA-LACTAMASE-TYPE TRANSPEPTIDASE FOLD DOMAIN CONTAINING PROTEIN"/>
    <property type="match status" value="1"/>
</dbReference>
<dbReference type="AlphaFoldDB" id="A0A4Z0YNY6"/>
<name>A0A4Z0YNY6_9PEZI</name>
<evidence type="ECO:0000313" key="3">
    <source>
        <dbReference type="Proteomes" id="UP000297716"/>
    </source>
</evidence>
<evidence type="ECO:0000313" key="2">
    <source>
        <dbReference type="EMBL" id="TGJ85624.1"/>
    </source>
</evidence>
<dbReference type="PANTHER" id="PTHR36223:SF1">
    <property type="entry name" value="TRANSCRIPTION ELONGATION FACTOR EAF N-TERMINAL DOMAIN-CONTAINING PROTEIN"/>
    <property type="match status" value="1"/>
</dbReference>
<evidence type="ECO:0000259" key="1">
    <source>
        <dbReference type="Pfam" id="PF25534"/>
    </source>
</evidence>
<organism evidence="2 3">
    <name type="scientific">Xylaria hypoxylon</name>
    <dbReference type="NCBI Taxonomy" id="37992"/>
    <lineage>
        <taxon>Eukaryota</taxon>
        <taxon>Fungi</taxon>
        <taxon>Dikarya</taxon>
        <taxon>Ascomycota</taxon>
        <taxon>Pezizomycotina</taxon>
        <taxon>Sordariomycetes</taxon>
        <taxon>Xylariomycetidae</taxon>
        <taxon>Xylariales</taxon>
        <taxon>Xylariaceae</taxon>
        <taxon>Xylaria</taxon>
    </lineage>
</organism>
<keyword evidence="3" id="KW-1185">Reference proteome</keyword>
<feature type="domain" description="DUF7918" evidence="1">
    <location>
        <begin position="9"/>
        <end position="238"/>
    </location>
</feature>
<protein>
    <recommendedName>
        <fullName evidence="1">DUF7918 domain-containing protein</fullName>
    </recommendedName>
</protein>
<dbReference type="STRING" id="37992.A0A4Z0YNY6"/>
<sequence length="317" mass="35704">MAVIDQVPGIEVTIQVDGENATEYVDPHAPDSDLDANHECPIITKYIESIDDTKFSVKVAIDDDAYAWDDIEHCLSSSIVIDGNYVGDGLIEMGQKEVIFKGNGIYSKQFQQWYRMEFKFSAISIVEDRNAARVKKDKETMKNIGLIEISLNRRVKEKQCKAISIGSLIDSNILEVAEKALKGKAVSHSASFCKVKAIQRPTAWRIHRVSVDNGPIATVRFMYRSRESLKQELIIPRSPSPSPAAPTMPRSVDNMTGAEIWRLAQERLDQINWAEEVKSHNKSAMKRQVNEVVDVDEEAEKARKAKRRAVNIDLTDD</sequence>
<gene>
    <name evidence="2" type="ORF">E0Z10_g3169</name>
</gene>
<dbReference type="OrthoDB" id="3364132at2759"/>
<dbReference type="InterPro" id="IPR057678">
    <property type="entry name" value="DUF7918"/>
</dbReference>
<dbReference type="Proteomes" id="UP000297716">
    <property type="component" value="Unassembled WGS sequence"/>
</dbReference>
<accession>A0A4Z0YNY6</accession>
<dbReference type="Pfam" id="PF25534">
    <property type="entry name" value="DUF7918"/>
    <property type="match status" value="1"/>
</dbReference>